<dbReference type="SUPFAM" id="SSF52172">
    <property type="entry name" value="CheY-like"/>
    <property type="match status" value="1"/>
</dbReference>
<dbReference type="GO" id="GO:0006355">
    <property type="term" value="P:regulation of DNA-templated transcription"/>
    <property type="evidence" value="ECO:0007669"/>
    <property type="project" value="InterPro"/>
</dbReference>
<comment type="caution">
    <text evidence="6">The sequence shown here is derived from an EMBL/GenBank/DDBJ whole genome shotgun (WGS) entry which is preliminary data.</text>
</comment>
<dbReference type="PROSITE" id="PS51755">
    <property type="entry name" value="OMPR_PHOB"/>
    <property type="match status" value="1"/>
</dbReference>
<proteinExistence type="predicted"/>
<dbReference type="STRING" id="1781255.BH720_10310"/>
<dbReference type="InterPro" id="IPR011006">
    <property type="entry name" value="CheY-like_superfamily"/>
</dbReference>
<dbReference type="InterPro" id="IPR001789">
    <property type="entry name" value="Sig_transdc_resp-reg_receiver"/>
</dbReference>
<evidence type="ECO:0000256" key="1">
    <source>
        <dbReference type="ARBA" id="ARBA00023125"/>
    </source>
</evidence>
<feature type="domain" description="OmpR/PhoB-type" evidence="5">
    <location>
        <begin position="132"/>
        <end position="230"/>
    </location>
</feature>
<dbReference type="RefSeq" id="WP_069967113.1">
    <property type="nucleotide sequence ID" value="NZ_CM124774.1"/>
</dbReference>
<dbReference type="Pfam" id="PF00072">
    <property type="entry name" value="Response_reg"/>
    <property type="match status" value="1"/>
</dbReference>
<dbReference type="CDD" id="cd00383">
    <property type="entry name" value="trans_reg_C"/>
    <property type="match status" value="1"/>
</dbReference>
<feature type="DNA-binding region" description="OmpR/PhoB-type" evidence="3">
    <location>
        <begin position="132"/>
        <end position="230"/>
    </location>
</feature>
<dbReference type="InterPro" id="IPR039420">
    <property type="entry name" value="WalR-like"/>
</dbReference>
<dbReference type="GO" id="GO:0000156">
    <property type="term" value="F:phosphorelay response regulator activity"/>
    <property type="evidence" value="ECO:0007669"/>
    <property type="project" value="TreeGrafter"/>
</dbReference>
<sequence length="230" mass="25727">MRILIAEDDVQLSEVLTEVLTRRQYVVDVARDGLTAWNLTEISAYDLIILDVTLPKMNGIQFCQQLRMAETKKHQHLKGAVPVLMLTARDTVADKIVGLDAGADDYVTKPFDLEELMARVRALLRRGLSTTELTLHWGCLQLNPSTHEATYADQLLALTPKEYALLELLVASGRRILSRSGIIEQLWSADESPVAETVNSHIRGLRQKLKAQGAPDDFIQTVHGLGYRLK</sequence>
<name>A0A1E5QKA3_9CYAN</name>
<dbReference type="SMART" id="SM00862">
    <property type="entry name" value="Trans_reg_C"/>
    <property type="match status" value="1"/>
</dbReference>
<evidence type="ECO:0000256" key="3">
    <source>
        <dbReference type="PROSITE-ProRule" id="PRU01091"/>
    </source>
</evidence>
<dbReference type="InterPro" id="IPR001867">
    <property type="entry name" value="OmpR/PhoB-type_DNA-bd"/>
</dbReference>
<gene>
    <name evidence="6" type="ORF">BH720_10310</name>
</gene>
<dbReference type="Pfam" id="PF00486">
    <property type="entry name" value="Trans_reg_C"/>
    <property type="match status" value="1"/>
</dbReference>
<dbReference type="GO" id="GO:0000976">
    <property type="term" value="F:transcription cis-regulatory region binding"/>
    <property type="evidence" value="ECO:0007669"/>
    <property type="project" value="TreeGrafter"/>
</dbReference>
<dbReference type="Gene3D" id="3.40.50.2300">
    <property type="match status" value="1"/>
</dbReference>
<dbReference type="Gene3D" id="6.10.250.690">
    <property type="match status" value="1"/>
</dbReference>
<dbReference type="AlphaFoldDB" id="A0A1E5QKA3"/>
<organism evidence="6">
    <name type="scientific">Desertifilum tharense IPPAS B-1220</name>
    <dbReference type="NCBI Taxonomy" id="1781255"/>
    <lineage>
        <taxon>Bacteria</taxon>
        <taxon>Bacillati</taxon>
        <taxon>Cyanobacteriota</taxon>
        <taxon>Cyanophyceae</taxon>
        <taxon>Desertifilales</taxon>
        <taxon>Desertifilaceae</taxon>
        <taxon>Desertifilum</taxon>
    </lineage>
</organism>
<feature type="modified residue" description="4-aspartylphosphate" evidence="2">
    <location>
        <position position="51"/>
    </location>
</feature>
<keyword evidence="1 3" id="KW-0238">DNA-binding</keyword>
<dbReference type="EMBL" id="MJGC01000053">
    <property type="protein sequence ID" value="OEJ75115.1"/>
    <property type="molecule type" value="Genomic_DNA"/>
</dbReference>
<dbReference type="SMART" id="SM00448">
    <property type="entry name" value="REC"/>
    <property type="match status" value="1"/>
</dbReference>
<evidence type="ECO:0000313" key="6">
    <source>
        <dbReference type="EMBL" id="OEJ75115.1"/>
    </source>
</evidence>
<dbReference type="PANTHER" id="PTHR48111">
    <property type="entry name" value="REGULATOR OF RPOS"/>
    <property type="match status" value="1"/>
</dbReference>
<dbReference type="Gene3D" id="1.10.10.10">
    <property type="entry name" value="Winged helix-like DNA-binding domain superfamily/Winged helix DNA-binding domain"/>
    <property type="match status" value="1"/>
</dbReference>
<dbReference type="PANTHER" id="PTHR48111:SF15">
    <property type="entry name" value="OMPR SUBFAMILY"/>
    <property type="match status" value="1"/>
</dbReference>
<feature type="domain" description="Response regulatory" evidence="4">
    <location>
        <begin position="2"/>
        <end position="124"/>
    </location>
</feature>
<evidence type="ECO:0000259" key="4">
    <source>
        <dbReference type="PROSITE" id="PS50110"/>
    </source>
</evidence>
<dbReference type="OrthoDB" id="483651at2"/>
<protein>
    <submittedName>
        <fullName evidence="6">DNA-binding response regulator</fullName>
    </submittedName>
</protein>
<dbReference type="GO" id="GO:0032993">
    <property type="term" value="C:protein-DNA complex"/>
    <property type="evidence" value="ECO:0007669"/>
    <property type="project" value="TreeGrafter"/>
</dbReference>
<dbReference type="InterPro" id="IPR036388">
    <property type="entry name" value="WH-like_DNA-bd_sf"/>
</dbReference>
<dbReference type="CDD" id="cd19935">
    <property type="entry name" value="REC_OmpR_CusR-like"/>
    <property type="match status" value="1"/>
</dbReference>
<dbReference type="PROSITE" id="PS50110">
    <property type="entry name" value="RESPONSE_REGULATORY"/>
    <property type="match status" value="1"/>
</dbReference>
<evidence type="ECO:0000256" key="2">
    <source>
        <dbReference type="PROSITE-ProRule" id="PRU00169"/>
    </source>
</evidence>
<keyword evidence="2" id="KW-0597">Phosphoprotein</keyword>
<dbReference type="GO" id="GO:0005829">
    <property type="term" value="C:cytosol"/>
    <property type="evidence" value="ECO:0007669"/>
    <property type="project" value="TreeGrafter"/>
</dbReference>
<accession>A0A1E5QKA3</accession>
<reference evidence="6" key="1">
    <citation type="submission" date="2016-09" db="EMBL/GenBank/DDBJ databases">
        <title>Draft genome of thermotolerant cyanobacterium Desertifilum sp. strain IPPAS B-1220.</title>
        <authorList>
            <person name="Sinetova M.A."/>
            <person name="Bolakhan K."/>
            <person name="Zayadan B.K."/>
            <person name="Mironov K.S."/>
            <person name="Ustinova V."/>
            <person name="Kupriyanova E.V."/>
            <person name="Sidorov R.A."/>
            <person name="Skrypnik A.N."/>
            <person name="Gogoleva N.E."/>
            <person name="Gogolev Y.V."/>
            <person name="Los D.A."/>
        </authorList>
    </citation>
    <scope>NUCLEOTIDE SEQUENCE [LARGE SCALE GENOMIC DNA]</scope>
    <source>
        <strain evidence="6">IPPAS B-1220</strain>
    </source>
</reference>
<evidence type="ECO:0000259" key="5">
    <source>
        <dbReference type="PROSITE" id="PS51755"/>
    </source>
</evidence>